<keyword evidence="3" id="KW-1185">Reference proteome</keyword>
<sequence length="67" mass="7814">MRRRDEPSLWRPEVRPHRVRPGLGRDCRHGGGGRHPEPSRRSAGRELRRHRPQGDGLRLRRPGGRLV</sequence>
<reference evidence="2 3" key="1">
    <citation type="submission" date="2019-02" db="EMBL/GenBank/DDBJ databases">
        <title>Draft genome sequences of novel Actinobacteria.</title>
        <authorList>
            <person name="Sahin N."/>
            <person name="Ay H."/>
            <person name="Saygin H."/>
        </authorList>
    </citation>
    <scope>NUCLEOTIDE SEQUENCE [LARGE SCALE GENOMIC DNA]</scope>
    <source>
        <strain evidence="2 3">16K104</strain>
    </source>
</reference>
<accession>A0A4R4XCT8</accession>
<organism evidence="2 3">
    <name type="scientific">Kribbella turkmenica</name>
    <dbReference type="NCBI Taxonomy" id="2530375"/>
    <lineage>
        <taxon>Bacteria</taxon>
        <taxon>Bacillati</taxon>
        <taxon>Actinomycetota</taxon>
        <taxon>Actinomycetes</taxon>
        <taxon>Propionibacteriales</taxon>
        <taxon>Kribbellaceae</taxon>
        <taxon>Kribbella</taxon>
    </lineage>
</organism>
<dbReference type="AlphaFoldDB" id="A0A4R4XCT8"/>
<gene>
    <name evidence="2" type="ORF">E1218_06945</name>
</gene>
<evidence type="ECO:0000256" key="1">
    <source>
        <dbReference type="SAM" id="MobiDB-lite"/>
    </source>
</evidence>
<dbReference type="Proteomes" id="UP000295172">
    <property type="component" value="Unassembled WGS sequence"/>
</dbReference>
<name>A0A4R4XCT8_9ACTN</name>
<feature type="compositionally biased region" description="Basic and acidic residues" evidence="1">
    <location>
        <begin position="23"/>
        <end position="46"/>
    </location>
</feature>
<protein>
    <submittedName>
        <fullName evidence="2">Uncharacterized protein</fullName>
    </submittedName>
</protein>
<feature type="compositionally biased region" description="Basic and acidic residues" evidence="1">
    <location>
        <begin position="1"/>
        <end position="16"/>
    </location>
</feature>
<comment type="caution">
    <text evidence="2">The sequence shown here is derived from an EMBL/GenBank/DDBJ whole genome shotgun (WGS) entry which is preliminary data.</text>
</comment>
<dbReference type="EMBL" id="SMKR01000020">
    <property type="protein sequence ID" value="TDD28548.1"/>
    <property type="molecule type" value="Genomic_DNA"/>
</dbReference>
<evidence type="ECO:0000313" key="3">
    <source>
        <dbReference type="Proteomes" id="UP000295172"/>
    </source>
</evidence>
<proteinExistence type="predicted"/>
<feature type="region of interest" description="Disordered" evidence="1">
    <location>
        <begin position="1"/>
        <end position="67"/>
    </location>
</feature>
<evidence type="ECO:0000313" key="2">
    <source>
        <dbReference type="EMBL" id="TDD28548.1"/>
    </source>
</evidence>